<dbReference type="Pfam" id="PF19617">
    <property type="entry name" value="DUF6122"/>
    <property type="match status" value="1"/>
</dbReference>
<evidence type="ECO:0000313" key="2">
    <source>
        <dbReference type="EMBL" id="SHG42850.1"/>
    </source>
</evidence>
<keyword evidence="1" id="KW-0812">Transmembrane</keyword>
<evidence type="ECO:0000256" key="1">
    <source>
        <dbReference type="SAM" id="Phobius"/>
    </source>
</evidence>
<feature type="transmembrane region" description="Helical" evidence="1">
    <location>
        <begin position="30"/>
        <end position="47"/>
    </location>
</feature>
<dbReference type="EMBL" id="FQWS01000001">
    <property type="protein sequence ID" value="SHG42850.1"/>
    <property type="molecule type" value="Genomic_DNA"/>
</dbReference>
<keyword evidence="1" id="KW-0472">Membrane</keyword>
<dbReference type="AlphaFoldDB" id="A0A1M5JRE1"/>
<evidence type="ECO:0008006" key="4">
    <source>
        <dbReference type="Google" id="ProtNLM"/>
    </source>
</evidence>
<gene>
    <name evidence="2" type="ORF">SAMN05444148_0117</name>
</gene>
<evidence type="ECO:0000313" key="3">
    <source>
        <dbReference type="Proteomes" id="UP000184522"/>
    </source>
</evidence>
<name>A0A1M5JRE1_9FLAO</name>
<sequence>MIFQSIAHYGIHFIGPLVVALLFFRKKWKIAFGIMLLGMLIDLDHLLANPIFDSNRCSINFHILHSYYAIGIYVILSLLKATRLIGIGLLIHILADVVDCSFMLL</sequence>
<proteinExistence type="predicted"/>
<dbReference type="STRING" id="1089305.SAMN05444148_0117"/>
<accession>A0A1M5JRE1</accession>
<feature type="transmembrane region" description="Helical" evidence="1">
    <location>
        <begin position="6"/>
        <end position="23"/>
    </location>
</feature>
<organism evidence="2 3">
    <name type="scientific">Winogradskyella jejuensis</name>
    <dbReference type="NCBI Taxonomy" id="1089305"/>
    <lineage>
        <taxon>Bacteria</taxon>
        <taxon>Pseudomonadati</taxon>
        <taxon>Bacteroidota</taxon>
        <taxon>Flavobacteriia</taxon>
        <taxon>Flavobacteriales</taxon>
        <taxon>Flavobacteriaceae</taxon>
        <taxon>Winogradskyella</taxon>
    </lineage>
</organism>
<keyword evidence="1" id="KW-1133">Transmembrane helix</keyword>
<dbReference type="RefSeq" id="WP_394333616.1">
    <property type="nucleotide sequence ID" value="NZ_FQWS01000001.1"/>
</dbReference>
<protein>
    <recommendedName>
        <fullName evidence="4">LexA-binding, inner membrane-associated hydrolase</fullName>
    </recommendedName>
</protein>
<dbReference type="InterPro" id="IPR046125">
    <property type="entry name" value="DUF6122"/>
</dbReference>
<keyword evidence="3" id="KW-1185">Reference proteome</keyword>
<dbReference type="Proteomes" id="UP000184522">
    <property type="component" value="Unassembled WGS sequence"/>
</dbReference>
<reference evidence="3" key="1">
    <citation type="submission" date="2016-11" db="EMBL/GenBank/DDBJ databases">
        <authorList>
            <person name="Varghese N."/>
            <person name="Submissions S."/>
        </authorList>
    </citation>
    <scope>NUCLEOTIDE SEQUENCE [LARGE SCALE GENOMIC DNA]</scope>
    <source>
        <strain evidence="3">DSM 25330</strain>
    </source>
</reference>